<dbReference type="SMART" id="SM00049">
    <property type="entry name" value="DEP"/>
    <property type="match status" value="2"/>
</dbReference>
<keyword evidence="6" id="KW-0472">Membrane</keyword>
<feature type="compositionally biased region" description="Acidic residues" evidence="5">
    <location>
        <begin position="887"/>
        <end position="896"/>
    </location>
</feature>
<dbReference type="InterPro" id="IPR036390">
    <property type="entry name" value="WH_DNA-bd_sf"/>
</dbReference>
<evidence type="ECO:0000256" key="4">
    <source>
        <dbReference type="ARBA" id="ARBA00022912"/>
    </source>
</evidence>
<dbReference type="InterPro" id="IPR050348">
    <property type="entry name" value="Protein-Tyr_Phosphatase"/>
</dbReference>
<dbReference type="PROSITE" id="PS50186">
    <property type="entry name" value="DEP"/>
    <property type="match status" value="2"/>
</dbReference>
<feature type="domain" description="PDZ" evidence="9">
    <location>
        <begin position="928"/>
        <end position="1005"/>
    </location>
</feature>
<evidence type="ECO:0000256" key="5">
    <source>
        <dbReference type="SAM" id="MobiDB-lite"/>
    </source>
</evidence>
<dbReference type="PROSITE" id="PS50106">
    <property type="entry name" value="PDZ"/>
    <property type="match status" value="1"/>
</dbReference>
<dbReference type="InterPro" id="IPR003595">
    <property type="entry name" value="Tyr_Pase_cat"/>
</dbReference>
<dbReference type="EC" id="3.1.3.48" evidence="2"/>
<dbReference type="SMART" id="SM00228">
    <property type="entry name" value="PDZ"/>
    <property type="match status" value="1"/>
</dbReference>
<feature type="domain" description="Tyrosine specific protein phosphatases" evidence="8">
    <location>
        <begin position="539"/>
        <end position="615"/>
    </location>
</feature>
<keyword evidence="6" id="KW-1133">Transmembrane helix</keyword>
<dbReference type="CDD" id="cd00047">
    <property type="entry name" value="PTPc"/>
    <property type="match status" value="1"/>
</dbReference>
<dbReference type="OrthoDB" id="39497at2759"/>
<dbReference type="InterPro" id="IPR036034">
    <property type="entry name" value="PDZ_sf"/>
</dbReference>
<dbReference type="InterPro" id="IPR000242">
    <property type="entry name" value="PTP_cat"/>
</dbReference>
<reference evidence="11" key="1">
    <citation type="submission" date="2018-11" db="EMBL/GenBank/DDBJ databases">
        <authorList>
            <person name="Alioto T."/>
            <person name="Alioto T."/>
        </authorList>
    </citation>
    <scope>NUCLEOTIDE SEQUENCE</scope>
</reference>
<keyword evidence="4" id="KW-0904">Protein phosphatase</keyword>
<dbReference type="InterPro" id="IPR000591">
    <property type="entry name" value="DEP_dom"/>
</dbReference>
<dbReference type="Gene3D" id="2.170.300.10">
    <property type="entry name" value="Tie2 ligand-binding domain superfamily"/>
    <property type="match status" value="1"/>
</dbReference>
<evidence type="ECO:0000256" key="2">
    <source>
        <dbReference type="ARBA" id="ARBA00013064"/>
    </source>
</evidence>
<feature type="domain" description="DEP" evidence="10">
    <location>
        <begin position="639"/>
        <end position="707"/>
    </location>
</feature>
<evidence type="ECO:0000313" key="12">
    <source>
        <dbReference type="Proteomes" id="UP000596742"/>
    </source>
</evidence>
<dbReference type="SMART" id="SM00404">
    <property type="entry name" value="PTPc_motif"/>
    <property type="match status" value="2"/>
</dbReference>
<dbReference type="SUPFAM" id="SSF50156">
    <property type="entry name" value="PDZ domain-like"/>
    <property type="match status" value="1"/>
</dbReference>
<dbReference type="GO" id="GO:0035556">
    <property type="term" value="P:intracellular signal transduction"/>
    <property type="evidence" value="ECO:0007669"/>
    <property type="project" value="InterPro"/>
</dbReference>
<comment type="caution">
    <text evidence="11">The sequence shown here is derived from an EMBL/GenBank/DDBJ whole genome shotgun (WGS) entry which is preliminary data.</text>
</comment>
<dbReference type="SUPFAM" id="SSF52799">
    <property type="entry name" value="(Phosphotyrosine protein) phosphatases II"/>
    <property type="match status" value="2"/>
</dbReference>
<dbReference type="InterPro" id="IPR000387">
    <property type="entry name" value="Tyr_Pase_dom"/>
</dbReference>
<dbReference type="PROSITE" id="PS50056">
    <property type="entry name" value="TYR_PHOSPHATASE_2"/>
    <property type="match status" value="2"/>
</dbReference>
<feature type="region of interest" description="Disordered" evidence="5">
    <location>
        <begin position="883"/>
        <end position="902"/>
    </location>
</feature>
<dbReference type="AlphaFoldDB" id="A0A8B6HRI9"/>
<dbReference type="PRINTS" id="PR00700">
    <property type="entry name" value="PRTYPHPHTASE"/>
</dbReference>
<evidence type="ECO:0000259" key="9">
    <source>
        <dbReference type="PROSITE" id="PS50106"/>
    </source>
</evidence>
<feature type="domain" description="Tyrosine specific protein phosphatases" evidence="8">
    <location>
        <begin position="312"/>
        <end position="382"/>
    </location>
</feature>
<dbReference type="SUPFAM" id="SSF46785">
    <property type="entry name" value="Winged helix' DNA-binding domain"/>
    <property type="match status" value="2"/>
</dbReference>
<name>A0A8B6HRI9_MYTGA</name>
<comment type="similarity">
    <text evidence="1">Belongs to the protein-tyrosine phosphatase family.</text>
</comment>
<keyword evidence="3" id="KW-0378">Hydrolase</keyword>
<dbReference type="GO" id="GO:0004725">
    <property type="term" value="F:protein tyrosine phosphatase activity"/>
    <property type="evidence" value="ECO:0007669"/>
    <property type="project" value="InterPro"/>
</dbReference>
<keyword evidence="12" id="KW-1185">Reference proteome</keyword>
<evidence type="ECO:0000259" key="7">
    <source>
        <dbReference type="PROSITE" id="PS50055"/>
    </source>
</evidence>
<evidence type="ECO:0000256" key="6">
    <source>
        <dbReference type="SAM" id="Phobius"/>
    </source>
</evidence>
<dbReference type="Proteomes" id="UP000596742">
    <property type="component" value="Unassembled WGS sequence"/>
</dbReference>
<dbReference type="InterPro" id="IPR016130">
    <property type="entry name" value="Tyr_Pase_AS"/>
</dbReference>
<dbReference type="InterPro" id="IPR001478">
    <property type="entry name" value="PDZ"/>
</dbReference>
<dbReference type="PROSITE" id="PS50055">
    <property type="entry name" value="TYR_PHOSPHATASE_PTP"/>
    <property type="match status" value="2"/>
</dbReference>
<evidence type="ECO:0000259" key="10">
    <source>
        <dbReference type="PROSITE" id="PS50186"/>
    </source>
</evidence>
<dbReference type="Gene3D" id="2.30.42.10">
    <property type="match status" value="1"/>
</dbReference>
<dbReference type="InterPro" id="IPR029021">
    <property type="entry name" value="Prot-tyrosine_phosphatase-like"/>
</dbReference>
<dbReference type="SMART" id="SM00194">
    <property type="entry name" value="PTPc"/>
    <property type="match status" value="2"/>
</dbReference>
<evidence type="ECO:0000313" key="11">
    <source>
        <dbReference type="EMBL" id="VDI83285.1"/>
    </source>
</evidence>
<dbReference type="PROSITE" id="PS00383">
    <property type="entry name" value="TYR_PHOSPHATASE_1"/>
    <property type="match status" value="1"/>
</dbReference>
<feature type="domain" description="Tyrosine-protein phosphatase" evidence="7">
    <location>
        <begin position="182"/>
        <end position="391"/>
    </location>
</feature>
<proteinExistence type="inferred from homology"/>
<dbReference type="Pfam" id="PF00595">
    <property type="entry name" value="PDZ"/>
    <property type="match status" value="1"/>
</dbReference>
<gene>
    <name evidence="11" type="ORF">MGAL_10B046415</name>
</gene>
<dbReference type="Pfam" id="PF00610">
    <property type="entry name" value="DEP"/>
    <property type="match status" value="2"/>
</dbReference>
<keyword evidence="6" id="KW-0812">Transmembrane</keyword>
<dbReference type="Pfam" id="PF00102">
    <property type="entry name" value="Y_phosphatase"/>
    <property type="match status" value="2"/>
</dbReference>
<dbReference type="InterPro" id="IPR036388">
    <property type="entry name" value="WH-like_DNA-bd_sf"/>
</dbReference>
<sequence length="1019" mass="116868">MQVSCDPGFHGFNCSKECGNCFNGTICNPQNGHCPGQCDPGWHGNTCRALTSDSDGSSTLTVVIVVLLLLCLATGLILIYIKRRKIATRQSFKYSKSFVDSRGQNDDQSRNSNAQITNEAIYYNTPQTIIPDKKQDELQNNIALTSDEVIYSNEEGEDICTNTNIELNEMAEVIENKHKQIFTEEYNQLPAGHQFPHEHGKHPSNKTKNRFLATFPYDKNRVILPAIKGVENSDYINASYIETKCEKYWPDTDDHLTHGPLCVKNNKETKYAAFTIRELSISNKKSEKERIIYQYHFTRWPDHGTPDPSQLVHFNSRVQLRNTNTGPLLVHCSAGIGRTGTFIGLHELTIHGRKTGSVDVFQYAKLMRHGRINMIQTLEQYIFLHEALLEALTNLETSYLREDFSEIRQSLFSCDSPTNQTKLWSQYESYRDLTGYITTQIPLQDTVDDFWSMIYDHDCGCVIVLDKIPNDVTFTPPENEFMRLESFVVYSEREFPRSDSITDFDIILSPQGSNKENDRKIKMFSSTKEQHDVIPDNTELFVSLCECVVDFEATNTQDCPVVLVCRDGASRCGIFAAMTTTIQRILVDKDLDIFLAIKTIQQRQPRFVDSFEQYKYIHELVDDYMDSNQLTRINFSNLLKDRKYHFKTYKNCFVGKEVVSWLVDCKLCDSRSSAVTALRTLQDHHILHHVCDDHLFKDDMLFYRFRIDDGTHKMDMDLKMFYKGQQIYRLATSKKKGIIRDYQLNAQVYKEAFIGSAFVDWLTNQEHIGIEDAVDLGRKLLDYNIIKHVTDDHHFKHDNCLLYQFEFDFDQKFTFHNVFKFTMPTHSRNFSDSSIIVKDFNRKRSASSEKSHSSVDSHDEFDPNRRFSDSYTCSIHDKISVTSSDNESVDGTESIDGDSSLTSPKSVLLRHATVAELVSPETPYIKRSLRITSDSVGYGFVVRGDGPTYVQTIDPLGPAAAAGLKVRQYIHSVNGNNVLKLNHKQVAKMIMDVEQYLTICIMVHKRDAVFTDIDSLKTT</sequence>
<evidence type="ECO:0000256" key="1">
    <source>
        <dbReference type="ARBA" id="ARBA00009580"/>
    </source>
</evidence>
<feature type="domain" description="DEP" evidence="10">
    <location>
        <begin position="748"/>
        <end position="823"/>
    </location>
</feature>
<organism evidence="11 12">
    <name type="scientific">Mytilus galloprovincialis</name>
    <name type="common">Mediterranean mussel</name>
    <dbReference type="NCBI Taxonomy" id="29158"/>
    <lineage>
        <taxon>Eukaryota</taxon>
        <taxon>Metazoa</taxon>
        <taxon>Spiralia</taxon>
        <taxon>Lophotrochozoa</taxon>
        <taxon>Mollusca</taxon>
        <taxon>Bivalvia</taxon>
        <taxon>Autobranchia</taxon>
        <taxon>Pteriomorphia</taxon>
        <taxon>Mytilida</taxon>
        <taxon>Mytiloidea</taxon>
        <taxon>Mytilidae</taxon>
        <taxon>Mytilinae</taxon>
        <taxon>Mytilus</taxon>
    </lineage>
</organism>
<protein>
    <recommendedName>
        <fullName evidence="2">protein-tyrosine-phosphatase</fullName>
        <ecNumber evidence="2">3.1.3.48</ecNumber>
    </recommendedName>
</protein>
<dbReference type="Gene3D" id="1.10.10.10">
    <property type="entry name" value="Winged helix-like DNA-binding domain superfamily/Winged helix DNA-binding domain"/>
    <property type="match status" value="2"/>
</dbReference>
<feature type="transmembrane region" description="Helical" evidence="6">
    <location>
        <begin position="60"/>
        <end position="81"/>
    </location>
</feature>
<dbReference type="PANTHER" id="PTHR19134">
    <property type="entry name" value="RECEPTOR-TYPE TYROSINE-PROTEIN PHOSPHATASE"/>
    <property type="match status" value="1"/>
</dbReference>
<dbReference type="EMBL" id="UYJE01010453">
    <property type="protein sequence ID" value="VDI83285.1"/>
    <property type="molecule type" value="Genomic_DNA"/>
</dbReference>
<evidence type="ECO:0000256" key="3">
    <source>
        <dbReference type="ARBA" id="ARBA00022801"/>
    </source>
</evidence>
<accession>A0A8B6HRI9</accession>
<feature type="domain" description="Tyrosine-protein phosphatase" evidence="7">
    <location>
        <begin position="399"/>
        <end position="624"/>
    </location>
</feature>
<dbReference type="PANTHER" id="PTHR19134:SF562">
    <property type="entry name" value="PROTEIN-TYROSINE-PHOSPHATASE"/>
    <property type="match status" value="1"/>
</dbReference>
<dbReference type="Gene3D" id="3.90.190.10">
    <property type="entry name" value="Protein tyrosine phosphatase superfamily"/>
    <property type="match status" value="3"/>
</dbReference>
<evidence type="ECO:0000259" key="8">
    <source>
        <dbReference type="PROSITE" id="PS50056"/>
    </source>
</evidence>